<proteinExistence type="predicted"/>
<protein>
    <submittedName>
        <fullName evidence="1">5696_t:CDS:1</fullName>
    </submittedName>
</protein>
<organism evidence="1 2">
    <name type="scientific">Cetraspora pellucida</name>
    <dbReference type="NCBI Taxonomy" id="1433469"/>
    <lineage>
        <taxon>Eukaryota</taxon>
        <taxon>Fungi</taxon>
        <taxon>Fungi incertae sedis</taxon>
        <taxon>Mucoromycota</taxon>
        <taxon>Glomeromycotina</taxon>
        <taxon>Glomeromycetes</taxon>
        <taxon>Diversisporales</taxon>
        <taxon>Gigasporaceae</taxon>
        <taxon>Cetraspora</taxon>
    </lineage>
</organism>
<accession>A0A9N9BD43</accession>
<name>A0A9N9BD43_9GLOM</name>
<comment type="caution">
    <text evidence="1">The sequence shown here is derived from an EMBL/GenBank/DDBJ whole genome shotgun (WGS) entry which is preliminary data.</text>
</comment>
<keyword evidence="2" id="KW-1185">Reference proteome</keyword>
<dbReference type="EMBL" id="CAJVQA010002958">
    <property type="protein sequence ID" value="CAG8561997.1"/>
    <property type="molecule type" value="Genomic_DNA"/>
</dbReference>
<dbReference type="AlphaFoldDB" id="A0A9N9BD43"/>
<sequence>MMDIDMNQDETLDETLDEMTDEINVMEMECNEFIQDIQRYFIISMNVYVGYLVR</sequence>
<evidence type="ECO:0000313" key="1">
    <source>
        <dbReference type="EMBL" id="CAG8561997.1"/>
    </source>
</evidence>
<dbReference type="Proteomes" id="UP000789759">
    <property type="component" value="Unassembled WGS sequence"/>
</dbReference>
<evidence type="ECO:0000313" key="2">
    <source>
        <dbReference type="Proteomes" id="UP000789759"/>
    </source>
</evidence>
<reference evidence="1" key="1">
    <citation type="submission" date="2021-06" db="EMBL/GenBank/DDBJ databases">
        <authorList>
            <person name="Kallberg Y."/>
            <person name="Tangrot J."/>
            <person name="Rosling A."/>
        </authorList>
    </citation>
    <scope>NUCLEOTIDE SEQUENCE</scope>
    <source>
        <strain evidence="1">FL966</strain>
    </source>
</reference>
<gene>
    <name evidence="1" type="ORF">CPELLU_LOCUS5247</name>
</gene>